<accession>A0A9E4ZWB5</accession>
<dbReference type="EMBL" id="JAPVER010000020">
    <property type="protein sequence ID" value="MCZ3366376.1"/>
    <property type="molecule type" value="Genomic_DNA"/>
</dbReference>
<evidence type="ECO:0000313" key="2">
    <source>
        <dbReference type="EMBL" id="MCZ3371884.1"/>
    </source>
</evidence>
<dbReference type="Proteomes" id="UP001074446">
    <property type="component" value="Unassembled WGS sequence"/>
</dbReference>
<dbReference type="Proteomes" id="UP001068021">
    <property type="component" value="Unassembled WGS sequence"/>
</dbReference>
<evidence type="ECO:0000313" key="3">
    <source>
        <dbReference type="Proteomes" id="UP001068021"/>
    </source>
</evidence>
<dbReference type="RefSeq" id="WP_048082944.1">
    <property type="nucleotide sequence ID" value="NZ_JAPVER010000020.1"/>
</dbReference>
<organism evidence="1 3">
    <name type="scientific">Methanobacterium veterum</name>
    <dbReference type="NCBI Taxonomy" id="408577"/>
    <lineage>
        <taxon>Archaea</taxon>
        <taxon>Methanobacteriati</taxon>
        <taxon>Methanobacteriota</taxon>
        <taxon>Methanomada group</taxon>
        <taxon>Methanobacteria</taxon>
        <taxon>Methanobacteriales</taxon>
        <taxon>Methanobacteriaceae</taxon>
        <taxon>Methanobacterium</taxon>
    </lineage>
</organism>
<sequence>MEVKYLSLLGICFILVIILGISGCTSSNNTNPQTDIAVDGNLNGQWNNAEKTSWLVAGNLKSASNTDYSQVTVKLTAYNSQNQVVGENTATTTISNGYGSINVVILVTGQPAYTNMTVVNATQNTASDTDTSKTKKKRR</sequence>
<dbReference type="EMBL" id="JAPVES010000029">
    <property type="protein sequence ID" value="MCZ3371884.1"/>
    <property type="molecule type" value="Genomic_DNA"/>
</dbReference>
<protein>
    <submittedName>
        <fullName evidence="1">Uncharacterized protein</fullName>
    </submittedName>
</protein>
<keyword evidence="3" id="KW-1185">Reference proteome</keyword>
<dbReference type="PROSITE" id="PS51257">
    <property type="entry name" value="PROKAR_LIPOPROTEIN"/>
    <property type="match status" value="1"/>
</dbReference>
<proteinExistence type="predicted"/>
<name>A0A9E4ZWB5_9EURY</name>
<comment type="caution">
    <text evidence="1">The sequence shown here is derived from an EMBL/GenBank/DDBJ whole genome shotgun (WGS) entry which is preliminary data.</text>
</comment>
<reference evidence="1" key="1">
    <citation type="submission" date="2022-12" db="EMBL/GenBank/DDBJ databases">
        <title>Reclassification of two methanogenic archaea species isolated from the Kolyma lowland permafrost.</title>
        <authorList>
            <person name="Trubitsyn V.E."/>
            <person name="Rivkina E.M."/>
            <person name="Shcherbakova V.A."/>
        </authorList>
    </citation>
    <scope>NUCLEOTIDE SEQUENCE</scope>
    <source>
        <strain evidence="1">M2</strain>
        <strain evidence="2">MK4</strain>
    </source>
</reference>
<gene>
    <name evidence="2" type="ORF">O3H35_04505</name>
    <name evidence="1" type="ORF">O3H54_10840</name>
</gene>
<dbReference type="AlphaFoldDB" id="A0A9E4ZWB5"/>
<evidence type="ECO:0000313" key="1">
    <source>
        <dbReference type="EMBL" id="MCZ3366376.1"/>
    </source>
</evidence>